<dbReference type="EMBL" id="PTJA01000001">
    <property type="protein sequence ID" value="PPK83127.1"/>
    <property type="molecule type" value="Genomic_DNA"/>
</dbReference>
<dbReference type="PANTHER" id="PTHR43537:SF5">
    <property type="entry name" value="UXU OPERON TRANSCRIPTIONAL REGULATOR"/>
    <property type="match status" value="1"/>
</dbReference>
<keyword evidence="3" id="KW-0804">Transcription</keyword>
<dbReference type="InterPro" id="IPR036388">
    <property type="entry name" value="WH-like_DNA-bd_sf"/>
</dbReference>
<dbReference type="InterPro" id="IPR011711">
    <property type="entry name" value="GntR_C"/>
</dbReference>
<dbReference type="InterPro" id="IPR000524">
    <property type="entry name" value="Tscrpt_reg_HTH_GntR"/>
</dbReference>
<protein>
    <submittedName>
        <fullName evidence="5">DNA-binding GntR family transcriptional regulator</fullName>
    </submittedName>
</protein>
<dbReference type="InterPro" id="IPR008920">
    <property type="entry name" value="TF_FadR/GntR_C"/>
</dbReference>
<dbReference type="Gene3D" id="1.10.10.10">
    <property type="entry name" value="Winged helix-like DNA-binding domain superfamily/Winged helix DNA-binding domain"/>
    <property type="match status" value="1"/>
</dbReference>
<keyword evidence="2 5" id="KW-0238">DNA-binding</keyword>
<dbReference type="SUPFAM" id="SSF48008">
    <property type="entry name" value="GntR ligand-binding domain-like"/>
    <property type="match status" value="1"/>
</dbReference>
<dbReference type="Pfam" id="PF00392">
    <property type="entry name" value="GntR"/>
    <property type="match status" value="1"/>
</dbReference>
<dbReference type="Proteomes" id="UP000237749">
    <property type="component" value="Unassembled WGS sequence"/>
</dbReference>
<evidence type="ECO:0000256" key="2">
    <source>
        <dbReference type="ARBA" id="ARBA00023125"/>
    </source>
</evidence>
<comment type="caution">
    <text evidence="5">The sequence shown here is derived from an EMBL/GenBank/DDBJ whole genome shotgun (WGS) entry which is preliminary data.</text>
</comment>
<dbReference type="SUPFAM" id="SSF46785">
    <property type="entry name" value="Winged helix' DNA-binding domain"/>
    <property type="match status" value="1"/>
</dbReference>
<name>A0A2S6HY86_9FIRM</name>
<sequence length="265" mass="30917">MPSQYGRTEFYMSLIPFQKLPPRRHTEDARQYAYRIIRHFILNLHLPPGRKMNEVELADALNISRTPVHDTLYKLSRKNLIDIIPQKGAFVSKIDTARIEQTLWIHKQLGTAMIQNIFIRNVKGTQFDILYHHLRELEDYLAQGDLSHSVRLITDYYHLLYELGGKMNYIWEAVQKAGMDLQRLLYLAASDSSVTEDFIKDLTSLTDALAARNTDRACTIYRHHLSRIQLLIPPLQECYPDYFLESQPGYDTAASYYQKGISYDE</sequence>
<proteinExistence type="predicted"/>
<dbReference type="Pfam" id="PF07729">
    <property type="entry name" value="FCD"/>
    <property type="match status" value="1"/>
</dbReference>
<dbReference type="GO" id="GO:0003700">
    <property type="term" value="F:DNA-binding transcription factor activity"/>
    <property type="evidence" value="ECO:0007669"/>
    <property type="project" value="InterPro"/>
</dbReference>
<dbReference type="GO" id="GO:0003677">
    <property type="term" value="F:DNA binding"/>
    <property type="evidence" value="ECO:0007669"/>
    <property type="project" value="UniProtKB-KW"/>
</dbReference>
<dbReference type="AlphaFoldDB" id="A0A2S6HY86"/>
<feature type="domain" description="HTH gntR-type" evidence="4">
    <location>
        <begin position="27"/>
        <end position="94"/>
    </location>
</feature>
<organism evidence="5 6">
    <name type="scientific">Lacrimispora xylanisolvens</name>
    <dbReference type="NCBI Taxonomy" id="384636"/>
    <lineage>
        <taxon>Bacteria</taxon>
        <taxon>Bacillati</taxon>
        <taxon>Bacillota</taxon>
        <taxon>Clostridia</taxon>
        <taxon>Lachnospirales</taxon>
        <taxon>Lachnospiraceae</taxon>
        <taxon>Lacrimispora</taxon>
    </lineage>
</organism>
<dbReference type="PROSITE" id="PS50949">
    <property type="entry name" value="HTH_GNTR"/>
    <property type="match status" value="1"/>
</dbReference>
<accession>A0A2S6HY86</accession>
<evidence type="ECO:0000259" key="4">
    <source>
        <dbReference type="PROSITE" id="PS50949"/>
    </source>
</evidence>
<evidence type="ECO:0000256" key="1">
    <source>
        <dbReference type="ARBA" id="ARBA00023015"/>
    </source>
</evidence>
<keyword evidence="6" id="KW-1185">Reference proteome</keyword>
<dbReference type="InterPro" id="IPR036390">
    <property type="entry name" value="WH_DNA-bd_sf"/>
</dbReference>
<evidence type="ECO:0000313" key="5">
    <source>
        <dbReference type="EMBL" id="PPK83127.1"/>
    </source>
</evidence>
<evidence type="ECO:0000256" key="3">
    <source>
        <dbReference type="ARBA" id="ARBA00023163"/>
    </source>
</evidence>
<evidence type="ECO:0000313" key="6">
    <source>
        <dbReference type="Proteomes" id="UP000237749"/>
    </source>
</evidence>
<dbReference type="SMART" id="SM00345">
    <property type="entry name" value="HTH_GNTR"/>
    <property type="match status" value="1"/>
</dbReference>
<dbReference type="RefSeq" id="WP_242980005.1">
    <property type="nucleotide sequence ID" value="NZ_PTJA01000001.1"/>
</dbReference>
<gene>
    <name evidence="5" type="ORF">BXY41_101189</name>
</gene>
<dbReference type="PANTHER" id="PTHR43537">
    <property type="entry name" value="TRANSCRIPTIONAL REGULATOR, GNTR FAMILY"/>
    <property type="match status" value="1"/>
</dbReference>
<reference evidence="5 6" key="1">
    <citation type="submission" date="2018-02" db="EMBL/GenBank/DDBJ databases">
        <title>Genomic Encyclopedia of Archaeal and Bacterial Type Strains, Phase II (KMG-II): from individual species to whole genera.</title>
        <authorList>
            <person name="Goeker M."/>
        </authorList>
    </citation>
    <scope>NUCLEOTIDE SEQUENCE [LARGE SCALE GENOMIC DNA]</scope>
    <source>
        <strain evidence="5 6">DSM 3808</strain>
    </source>
</reference>
<keyword evidence="1" id="KW-0805">Transcription regulation</keyword>
<dbReference type="Gene3D" id="1.20.120.530">
    <property type="entry name" value="GntR ligand-binding domain-like"/>
    <property type="match status" value="1"/>
</dbReference>